<proteinExistence type="predicted"/>
<sequence>MTGSSRRPYGRAPRSTDRRATRACGATPHKSTQSACRCGASGGAVGGGRRQGRSAGRQGRPEGAGALPHILSESFRKFLQISLGCWRCLPAKGPNPMWASHGGRIAVTAGLLAATLVAQASPSSAAQASAASPIRFGVTATTEWGDELLAVGSVPALGSWDPARAVHLDAHGYPVWSGEAVVPADVPVEYKYVVRESDGTFTWEEGPNRLLRPRPDSPVTVRDTFRRTPGTPASGVAPTCITWSETWRYTSAFNGCGTTYHLQVLHQDGTSTGCREVAAATAATFAGYGPYENHAVAVLHC</sequence>
<dbReference type="Pfam" id="PF00686">
    <property type="entry name" value="CBM_20"/>
    <property type="match status" value="1"/>
</dbReference>
<dbReference type="InterPro" id="IPR000833">
    <property type="entry name" value="A-amylase_inhib"/>
</dbReference>
<dbReference type="PROSITE" id="PS51166">
    <property type="entry name" value="CBM20"/>
    <property type="match status" value="1"/>
</dbReference>
<dbReference type="PANTHER" id="PTHR15048:SF0">
    <property type="entry name" value="STARCH-BINDING DOMAIN-CONTAINING PROTEIN 1"/>
    <property type="match status" value="1"/>
</dbReference>
<dbReference type="Pfam" id="PF01356">
    <property type="entry name" value="A_amylase_inhib"/>
    <property type="match status" value="1"/>
</dbReference>
<evidence type="ECO:0000256" key="6">
    <source>
        <dbReference type="SAM" id="MobiDB-lite"/>
    </source>
</evidence>
<feature type="region of interest" description="Disordered" evidence="6">
    <location>
        <begin position="1"/>
        <end position="66"/>
    </location>
</feature>
<feature type="compositionally biased region" description="Gly residues" evidence="6">
    <location>
        <begin position="40"/>
        <end position="49"/>
    </location>
</feature>
<gene>
    <name evidence="8" type="ORF">GPJ59_32350</name>
</gene>
<evidence type="ECO:0000256" key="3">
    <source>
        <dbReference type="ARBA" id="ARBA00022579"/>
    </source>
</evidence>
<dbReference type="SUPFAM" id="SSF49452">
    <property type="entry name" value="Starch-binding domain-like"/>
    <property type="match status" value="1"/>
</dbReference>
<keyword evidence="3" id="KW-0022">Alpha-amylase inhibitor</keyword>
<accession>A0ABS6ZI68</accession>
<dbReference type="EMBL" id="WTFF01000396">
    <property type="protein sequence ID" value="MBW5486426.1"/>
    <property type="molecule type" value="Genomic_DNA"/>
</dbReference>
<reference evidence="8 9" key="1">
    <citation type="submission" date="2019-12" db="EMBL/GenBank/DDBJ databases">
        <title>Genome sequence of Streptomyces bambusae.</title>
        <authorList>
            <person name="Bansal K."/>
            <person name="Choksket S."/>
            <person name="Korpole S."/>
            <person name="Patil P.B."/>
        </authorList>
    </citation>
    <scope>NUCLEOTIDE SEQUENCE [LARGE SCALE GENOMIC DNA]</scope>
    <source>
        <strain evidence="8 9">SK60</strain>
    </source>
</reference>
<dbReference type="InterPro" id="IPR002044">
    <property type="entry name" value="CBM20"/>
</dbReference>
<dbReference type="Proteomes" id="UP000812013">
    <property type="component" value="Unassembled WGS sequence"/>
</dbReference>
<dbReference type="Gene3D" id="2.60.40.10">
    <property type="entry name" value="Immunoglobulins"/>
    <property type="match status" value="1"/>
</dbReference>
<evidence type="ECO:0000313" key="9">
    <source>
        <dbReference type="Proteomes" id="UP000812013"/>
    </source>
</evidence>
<keyword evidence="4" id="KW-1015">Disulfide bond</keyword>
<comment type="catalytic activity">
    <reaction evidence="1">
        <text>Endohydrolysis of (1-&gt;4)-alpha-D-glucosidic linkages in polysaccharides containing three or more (1-&gt;4)-alpha-linked D-glucose units.</text>
        <dbReference type="EC" id="3.2.1.1"/>
    </reaction>
</comment>
<evidence type="ECO:0000256" key="2">
    <source>
        <dbReference type="ARBA" id="ARBA00012595"/>
    </source>
</evidence>
<evidence type="ECO:0000313" key="8">
    <source>
        <dbReference type="EMBL" id="MBW5486426.1"/>
    </source>
</evidence>
<dbReference type="InterPro" id="IPR013783">
    <property type="entry name" value="Ig-like_fold"/>
</dbReference>
<dbReference type="SMART" id="SM00783">
    <property type="entry name" value="A_amylase_inhib"/>
    <property type="match status" value="1"/>
</dbReference>
<evidence type="ECO:0000256" key="5">
    <source>
        <dbReference type="ARBA" id="ARBA00030238"/>
    </source>
</evidence>
<dbReference type="SUPFAM" id="SSF49498">
    <property type="entry name" value="alpha-Amylase inhibitor tendamistat"/>
    <property type="match status" value="1"/>
</dbReference>
<evidence type="ECO:0000259" key="7">
    <source>
        <dbReference type="PROSITE" id="PS51166"/>
    </source>
</evidence>
<dbReference type="SMART" id="SM01065">
    <property type="entry name" value="CBM_2"/>
    <property type="match status" value="1"/>
</dbReference>
<evidence type="ECO:0000256" key="4">
    <source>
        <dbReference type="ARBA" id="ARBA00023157"/>
    </source>
</evidence>
<organism evidence="8 9">
    <name type="scientific">Streptomyces bambusae</name>
    <dbReference type="NCBI Taxonomy" id="1550616"/>
    <lineage>
        <taxon>Bacteria</taxon>
        <taxon>Bacillati</taxon>
        <taxon>Actinomycetota</taxon>
        <taxon>Actinomycetes</taxon>
        <taxon>Kitasatosporales</taxon>
        <taxon>Streptomycetaceae</taxon>
        <taxon>Streptomyces</taxon>
    </lineage>
</organism>
<comment type="caution">
    <text evidence="8">The sequence shown here is derived from an EMBL/GenBank/DDBJ whole genome shotgun (WGS) entry which is preliminary data.</text>
</comment>
<dbReference type="PANTHER" id="PTHR15048">
    <property type="entry name" value="STARCH-BINDING DOMAIN-CONTAINING PROTEIN 1"/>
    <property type="match status" value="1"/>
</dbReference>
<evidence type="ECO:0000256" key="1">
    <source>
        <dbReference type="ARBA" id="ARBA00000548"/>
    </source>
</evidence>
<dbReference type="EC" id="3.2.1.1" evidence="2"/>
<dbReference type="InterPro" id="IPR013784">
    <property type="entry name" value="Carb-bd-like_fold"/>
</dbReference>
<keyword evidence="9" id="KW-1185">Reference proteome</keyword>
<name>A0ABS6ZI68_9ACTN</name>
<dbReference type="InterPro" id="IPR036379">
    <property type="entry name" value="A-amylase_inhib_sf"/>
</dbReference>
<feature type="domain" description="CBM20" evidence="7">
    <location>
        <begin position="126"/>
        <end position="227"/>
    </location>
</feature>
<dbReference type="Gene3D" id="2.60.40.20">
    <property type="entry name" value="Alpha-amylase inhibitor"/>
    <property type="match status" value="1"/>
</dbReference>
<protein>
    <recommendedName>
        <fullName evidence="2">alpha-amylase</fullName>
        <ecNumber evidence="2">3.2.1.1</ecNumber>
    </recommendedName>
    <alternativeName>
        <fullName evidence="5">1,4-alpha-D-glucan glucanohydrolase</fullName>
    </alternativeName>
</protein>